<feature type="repeat" description="PPR" evidence="7">
    <location>
        <begin position="1612"/>
        <end position="1646"/>
    </location>
</feature>
<feature type="chain" id="PRO_5043888029" evidence="9">
    <location>
        <begin position="23"/>
        <end position="2080"/>
    </location>
</feature>
<comment type="caution">
    <text evidence="11">The sequence shown here is derived from an EMBL/GenBank/DDBJ whole genome shotgun (WGS) entry which is preliminary data.</text>
</comment>
<feature type="repeat" description="PPR" evidence="7">
    <location>
        <begin position="1647"/>
        <end position="1681"/>
    </location>
</feature>
<reference evidence="11 12" key="1">
    <citation type="journal article" date="2021" name="Hortic Res">
        <title>The domestication of Cucurbita argyrosperma as revealed by the genome of its wild relative.</title>
        <authorList>
            <person name="Barrera-Redondo J."/>
            <person name="Sanchez-de la Vega G."/>
            <person name="Aguirre-Liguori J.A."/>
            <person name="Castellanos-Morales G."/>
            <person name="Gutierrez-Guerrero Y.T."/>
            <person name="Aguirre-Dugua X."/>
            <person name="Aguirre-Planter E."/>
            <person name="Tenaillon M.I."/>
            <person name="Lira-Saade R."/>
            <person name="Eguiarte L.E."/>
        </authorList>
    </citation>
    <scope>NUCLEOTIDE SEQUENCE [LARGE SCALE GENOMIC DNA]</scope>
    <source>
        <strain evidence="11">JBR-2021</strain>
    </source>
</reference>
<feature type="signal peptide" evidence="9">
    <location>
        <begin position="1"/>
        <end position="22"/>
    </location>
</feature>
<feature type="repeat" description="PPR" evidence="7">
    <location>
        <begin position="1507"/>
        <end position="1541"/>
    </location>
</feature>
<dbReference type="Pfam" id="PF23194">
    <property type="entry name" value="NOMO_5th"/>
    <property type="match status" value="1"/>
</dbReference>
<dbReference type="Proteomes" id="UP000685013">
    <property type="component" value="Chromosome 8"/>
</dbReference>
<dbReference type="InterPro" id="IPR002625">
    <property type="entry name" value="Smr_dom"/>
</dbReference>
<feature type="repeat" description="PPR" evidence="7">
    <location>
        <begin position="1682"/>
        <end position="1716"/>
    </location>
</feature>
<feature type="non-terminal residue" evidence="11">
    <location>
        <position position="1"/>
    </location>
</feature>
<dbReference type="InterPro" id="IPR056189">
    <property type="entry name" value="NOMO_3rd"/>
</dbReference>
<feature type="repeat" description="PPR" evidence="7">
    <location>
        <begin position="1542"/>
        <end position="1576"/>
    </location>
</feature>
<dbReference type="InterPro" id="IPR056190">
    <property type="entry name" value="NOMO_5th"/>
</dbReference>
<evidence type="ECO:0000256" key="4">
    <source>
        <dbReference type="ARBA" id="ARBA00022824"/>
    </source>
</evidence>
<dbReference type="Pfam" id="PF13041">
    <property type="entry name" value="PPR_2"/>
    <property type="match status" value="4"/>
</dbReference>
<keyword evidence="12" id="KW-1185">Reference proteome</keyword>
<dbReference type="InterPro" id="IPR055074">
    <property type="entry name" value="NOMO1-3_2nd"/>
</dbReference>
<feature type="repeat" description="PPR" evidence="7">
    <location>
        <begin position="1436"/>
        <end position="1470"/>
    </location>
</feature>
<dbReference type="PANTHER" id="PTHR23303:SF14">
    <property type="entry name" value="BOS COMPLEX SUBUNIT NOMO1-RELATED"/>
    <property type="match status" value="1"/>
</dbReference>
<keyword evidence="5" id="KW-1133">Transmembrane helix</keyword>
<dbReference type="PROSITE" id="PS51375">
    <property type="entry name" value="PPR"/>
    <property type="match status" value="9"/>
</dbReference>
<feature type="region of interest" description="Disordered" evidence="8">
    <location>
        <begin position="1256"/>
        <end position="1284"/>
    </location>
</feature>
<comment type="subcellular location">
    <subcellularLocation>
        <location evidence="1">Endoplasmic reticulum membrane</location>
        <topology evidence="1">Single-pass type I membrane protein</topology>
    </subcellularLocation>
</comment>
<dbReference type="FunFam" id="2.60.40.10:FF:001746">
    <property type="entry name" value="Carbohydrate-binding-like fold"/>
    <property type="match status" value="1"/>
</dbReference>
<dbReference type="EMBL" id="JAGKQH010000008">
    <property type="protein sequence ID" value="KAG6593248.1"/>
    <property type="molecule type" value="Genomic_DNA"/>
</dbReference>
<evidence type="ECO:0000256" key="1">
    <source>
        <dbReference type="ARBA" id="ARBA00004115"/>
    </source>
</evidence>
<dbReference type="PROSITE" id="PS50828">
    <property type="entry name" value="SMR"/>
    <property type="match status" value="1"/>
</dbReference>
<dbReference type="Pfam" id="PF22902">
    <property type="entry name" value="NOMO1-like_9th"/>
    <property type="match status" value="1"/>
</dbReference>
<dbReference type="InterPro" id="IPR056319">
    <property type="entry name" value="NOMO_7th"/>
</dbReference>
<dbReference type="InterPro" id="IPR055075">
    <property type="entry name" value="NOMO-like_N"/>
</dbReference>
<dbReference type="Pfam" id="PF22904">
    <property type="entry name" value="NOMO1-like_2nd"/>
    <property type="match status" value="1"/>
</dbReference>
<evidence type="ECO:0000256" key="7">
    <source>
        <dbReference type="PROSITE-ProRule" id="PRU00708"/>
    </source>
</evidence>
<dbReference type="Pfam" id="PF23662">
    <property type="entry name" value="DUF7152"/>
    <property type="match status" value="1"/>
</dbReference>
<feature type="repeat" description="PPR" evidence="7">
    <location>
        <begin position="1717"/>
        <end position="1751"/>
    </location>
</feature>
<evidence type="ECO:0000256" key="8">
    <source>
        <dbReference type="SAM" id="MobiDB-lite"/>
    </source>
</evidence>
<accession>A0AAV6N5S1</accession>
<dbReference type="FunFam" id="1.25.40.10:FF:000980">
    <property type="entry name" value="Pentatricopeptide repeat-containing protein, chloroplastic"/>
    <property type="match status" value="1"/>
</dbReference>
<dbReference type="NCBIfam" id="TIGR00756">
    <property type="entry name" value="PPR"/>
    <property type="match status" value="9"/>
</dbReference>
<dbReference type="Pfam" id="PF22898">
    <property type="entry name" value="NOMO1-like_1st"/>
    <property type="match status" value="1"/>
</dbReference>
<keyword evidence="2" id="KW-0812">Transmembrane</keyword>
<dbReference type="Pfam" id="PF01535">
    <property type="entry name" value="PPR"/>
    <property type="match status" value="2"/>
</dbReference>
<dbReference type="InterPro" id="IPR056187">
    <property type="entry name" value="NOMO_8th"/>
</dbReference>
<evidence type="ECO:0000259" key="10">
    <source>
        <dbReference type="PROSITE" id="PS50828"/>
    </source>
</evidence>
<dbReference type="Pfam" id="PF23660">
    <property type="entry name" value="NOMO_8th"/>
    <property type="match status" value="1"/>
</dbReference>
<dbReference type="PANTHER" id="PTHR23303">
    <property type="entry name" value="CARBOXYPEPTIDASE REGULATORY REGION-CONTAINING"/>
    <property type="match status" value="1"/>
</dbReference>
<dbReference type="SMART" id="SM00463">
    <property type="entry name" value="SMR"/>
    <property type="match status" value="1"/>
</dbReference>
<evidence type="ECO:0000313" key="11">
    <source>
        <dbReference type="EMBL" id="KAG6593248.1"/>
    </source>
</evidence>
<organism evidence="11 12">
    <name type="scientific">Cucurbita argyrosperma subsp. sororia</name>
    <dbReference type="NCBI Taxonomy" id="37648"/>
    <lineage>
        <taxon>Eukaryota</taxon>
        <taxon>Viridiplantae</taxon>
        <taxon>Streptophyta</taxon>
        <taxon>Embryophyta</taxon>
        <taxon>Tracheophyta</taxon>
        <taxon>Spermatophyta</taxon>
        <taxon>Magnoliopsida</taxon>
        <taxon>eudicotyledons</taxon>
        <taxon>Gunneridae</taxon>
        <taxon>Pentapetalae</taxon>
        <taxon>rosids</taxon>
        <taxon>fabids</taxon>
        <taxon>Cucurbitales</taxon>
        <taxon>Cucurbitaceae</taxon>
        <taxon>Cucurbiteae</taxon>
        <taxon>Cucurbita</taxon>
    </lineage>
</organism>
<keyword evidence="4" id="KW-0256">Endoplasmic reticulum</keyword>
<dbReference type="GO" id="GO:0005789">
    <property type="term" value="C:endoplasmic reticulum membrane"/>
    <property type="evidence" value="ECO:0007669"/>
    <property type="project" value="UniProtKB-SubCell"/>
</dbReference>
<dbReference type="InterPro" id="IPR002885">
    <property type="entry name" value="PPR_rpt"/>
</dbReference>
<feature type="compositionally biased region" description="Low complexity" evidence="8">
    <location>
        <begin position="1262"/>
        <end position="1284"/>
    </location>
</feature>
<keyword evidence="3 9" id="KW-0732">Signal</keyword>
<feature type="domain" description="Smr" evidence="10">
    <location>
        <begin position="1957"/>
        <end position="2046"/>
    </location>
</feature>
<proteinExistence type="predicted"/>
<protein>
    <submittedName>
        <fullName evidence="11">Pentatricopeptide repeat-containing protein, chloroplastic</fullName>
    </submittedName>
</protein>
<evidence type="ECO:0000256" key="9">
    <source>
        <dbReference type="SAM" id="SignalP"/>
    </source>
</evidence>
<dbReference type="Pfam" id="PF23193">
    <property type="entry name" value="NOMO_3rd"/>
    <property type="match status" value="1"/>
</dbReference>
<dbReference type="InterPro" id="IPR055576">
    <property type="entry name" value="DUF7152"/>
</dbReference>
<sequence>MVLKATAIFFAILLYSISVASADSIHGCGGFVEASSSLIKSRKPNDGKLDYSHITVELRTVDGLVKDRTQCAPNGYYFIPVYDKGSFVITINGPEGWSWNPDKVPVLVDDTGCNGNEDINFRFTGFTLSGRVTGAVGGESCSNLNGGPANVNVELLSPSGDVVSSALTSSEGNYVFSNIIPGVYNLRASHPDLKVEARGSTEVELGFGNSIVNDIFNVPGYDVRGFVVAQGNPILGVHFYLFSDDVKEVDCPQGPGNAPGQRKALCHAVSDADGMFRFQAIPCGRYELLPYYKGENTIFDVSPSIISVNVEHQHITISKKFQVTGFSVGGRVVDANDVGVEGVKVIVDGHERAVTDKEGFYKLDQVTSGHYTIEARKEHFRFNKLENYLVLPNMVSVADIKATFYDVCGVVQTIGDGYKTKVALTHGPENVKPQVKQTDKSGKFCFEVPPGEYRLSAMAISPESAPGLLFSPSYVDVTVKSPLLNVAFSQALVNIHGSVTCKERCGASVSIALQRLAGNLISEKKTISLTDESSEFQFQDVIPGKYRIEASHSSIQGVVGKDDWCWVQNSIEVDVGIEDVHGIEFIQKGYWVNVVSTHDVDAYISQMDGPLMNLKIKKGSQYICVESPGVHEVRFSNSCISFGSSSTKIDTLKLEPIYLRGEKFLLKGQINVDPVSLGVYELPESILLNIVGAGGSVIDNTEAKLTSDAKDQSNSALYEYSVWASSGEELTFVPVDTRNQERKILFYPRWHHVSVKNDGCQDSIPMFFGRLGLYIEGSVSPPLSGVHIRIIAAGDSSIASLKSGELVLETATDIDGSFVGGPLYDDITYRAEAMKPGYHLERVGPYSFSCQKLGQISVKIYSRDNSEEPIPSVLLSLSGDNGYRNNSVSNAGGVFLFNDLFPGTFYLRPLLKEYAFSPAAQTIELDSGESKEVNFQATRVAYSAIGVVTLLSGQPKEGVSIEARSETKGYYEETKTDALGNYRLRGLLPETNYIIRVVQREDQGSARIERASPGAITVKVVSEDIKGLDFLVFERPELTILSGYVEGKKIVGLKSGLQVEIKSASETSKVASVFPLPLSNFFQVKGLPKGKYLVQLRSSEPSSTIKFESSIIEADLEENNQINVGPLTYKYENYHHKQDLTAAPLLPLVSGIFVIILFFSVPRIKDFYQATVGSSASSGFADDSSSPKSLFGVNAQSSSPLALGHDPVSMASTPPHCSITTAKPYQTRQYPQNNLKNHQNPRQNGSWTTTHKVSLVKPLSPTPTHSATKSTSTSTSTSTPLSQTPNFPSLCSLSSSSKSDLVSNFSGRRSTRCVSKYHNRRPKSSMATRHTAIAEEVLNQALQFGKDDTSLDNILLEFESHLCGSVDYTFLLRELGNRGECWKSIRCFEFALVREGRGNERGKLASAMISTLGRLGKVELAKGVFETALNQGYGNTVYAFSALISAYGKSGYFDQAIKVFESMKASGLKPNLVTYNAVIDACGKGGVEFKKVAEVFEEMLRNGVQPDRITYNSLLAACSRGGSWEAARNLLNEMVDRGIDQDIITYNTLLDAVCKGGQMDLAFEIMLEMPAKKILPNVVTYSTMADGYAKAGRLEDALNLYNEMKFLRIGLDRVSYNTLLSIYAKLGRFEDALNVCREMGRSGVKKDVVTYNALLDGYGKQGKFNEVIRVFNEMKRDGVSPNLLTYSTLIDVYSKGSLYEEAMEVFREFKQAGLKADVVLYSELINALCKNGLVDSAVSLLDEMIKEGIRPNVITYNSIIDAFGRSTTEESLVEAVGAASESPSFIVMEGVDESEIESWVSDHVFKFYRQLVAEKEGPAKKERLGEEEIRSILRVFKKMHELEIKPNVVTFSAILNACSRCKSIEDASMLLEELRLFDNQVYGVAHGLLMGFSENVWVQAQCLFDEVKQMDPSTAASFYNALTDMLWHLGQKRGAQLVVLEGKRRNVWETLWSDSCLDLHLMSSGAAHAMVHAWLLGIHSLVFNGHQLPKLLSILTGWGKHSKVVGDGALRRAIETLLTGMGAPFQVAKCNIGRYVSTGSVVAAWLKESGTLKLLVLHDGRTHPDTENLDLISKLQTISL</sequence>
<dbReference type="InterPro" id="IPR051417">
    <property type="entry name" value="SDr/BOS_complex"/>
</dbReference>
<evidence type="ECO:0000256" key="5">
    <source>
        <dbReference type="ARBA" id="ARBA00022989"/>
    </source>
</evidence>
<dbReference type="InterPro" id="IPR055073">
    <property type="entry name" value="NOMO1-like_9th"/>
</dbReference>
<dbReference type="Pfam" id="PF13812">
    <property type="entry name" value="PPR_3"/>
    <property type="match status" value="1"/>
</dbReference>
<feature type="repeat" description="PPR" evidence="7">
    <location>
        <begin position="1577"/>
        <end position="1611"/>
    </location>
</feature>
<dbReference type="Pfam" id="PF13620">
    <property type="entry name" value="CarboxypepD_reg"/>
    <property type="match status" value="1"/>
</dbReference>
<feature type="repeat" description="PPR" evidence="7">
    <location>
        <begin position="1471"/>
        <end position="1506"/>
    </location>
</feature>
<dbReference type="Pfam" id="PF23141">
    <property type="entry name" value="Ig_NOMO"/>
    <property type="match status" value="1"/>
</dbReference>
<evidence type="ECO:0000256" key="3">
    <source>
        <dbReference type="ARBA" id="ARBA00022729"/>
    </source>
</evidence>
<evidence type="ECO:0000256" key="6">
    <source>
        <dbReference type="ARBA" id="ARBA00023136"/>
    </source>
</evidence>
<evidence type="ECO:0000256" key="2">
    <source>
        <dbReference type="ARBA" id="ARBA00022692"/>
    </source>
</evidence>
<gene>
    <name evidence="11" type="ORF">SDJN03_12724</name>
</gene>
<keyword evidence="6" id="KW-0472">Membrane</keyword>
<evidence type="ECO:0000313" key="12">
    <source>
        <dbReference type="Proteomes" id="UP000685013"/>
    </source>
</evidence>
<name>A0AAV6N5S1_9ROSI</name>